<sequence>MAQPLPLTGVVVTRDEGDRIARCLRPMLALCKEVIVLDSGSTDDTVAIARSLGAQVEHQEWLGYASQKNIAISRASQPWVLLLDADEWLEAPAQQALRALFESGAVDAADAWLLRRRAHFLGHRMRGGGFAREPVPRLFRRHLRHEIRPVHERLDTRGQRVAISGIGIEHEIARSGDEHWRKLQGHARLWADDQADRGRVALPGRGTLAATAYLLKHLLLRLGVVDGRPGLRFHLIQARYARLKYRLLRDAA</sequence>
<accession>A0A091BDP8</accession>
<dbReference type="Proteomes" id="UP000029392">
    <property type="component" value="Unassembled WGS sequence"/>
</dbReference>
<organism evidence="3 4">
    <name type="scientific">Arenimonas malthae CC-JY-1</name>
    <dbReference type="NCBI Taxonomy" id="1384054"/>
    <lineage>
        <taxon>Bacteria</taxon>
        <taxon>Pseudomonadati</taxon>
        <taxon>Pseudomonadota</taxon>
        <taxon>Gammaproteobacteria</taxon>
        <taxon>Lysobacterales</taxon>
        <taxon>Lysobacteraceae</taxon>
        <taxon>Arenimonas</taxon>
    </lineage>
</organism>
<dbReference type="PANTHER" id="PTHR43630">
    <property type="entry name" value="POLY-BETA-1,6-N-ACETYL-D-GLUCOSAMINE SYNTHASE"/>
    <property type="match status" value="1"/>
</dbReference>
<evidence type="ECO:0000259" key="2">
    <source>
        <dbReference type="Pfam" id="PF00535"/>
    </source>
</evidence>
<dbReference type="InterPro" id="IPR029044">
    <property type="entry name" value="Nucleotide-diphossugar_trans"/>
</dbReference>
<protein>
    <recommendedName>
        <fullName evidence="2">Glycosyltransferase 2-like domain-containing protein</fullName>
    </recommendedName>
</protein>
<feature type="domain" description="Glycosyltransferase 2-like" evidence="2">
    <location>
        <begin position="10"/>
        <end position="116"/>
    </location>
</feature>
<evidence type="ECO:0000313" key="4">
    <source>
        <dbReference type="Proteomes" id="UP000029392"/>
    </source>
</evidence>
<gene>
    <name evidence="3" type="ORF">N790_04985</name>
</gene>
<dbReference type="AlphaFoldDB" id="A0A091BDP8"/>
<dbReference type="InterPro" id="IPR001173">
    <property type="entry name" value="Glyco_trans_2-like"/>
</dbReference>
<dbReference type="RefSeq" id="WP_052385693.1">
    <property type="nucleotide sequence ID" value="NZ_AVCH01000084.1"/>
</dbReference>
<evidence type="ECO:0000313" key="3">
    <source>
        <dbReference type="EMBL" id="KFN50818.1"/>
    </source>
</evidence>
<comment type="similarity">
    <text evidence="1">Belongs to the glycosyltransferase 2 family. WaaE/KdtX subfamily.</text>
</comment>
<evidence type="ECO:0000256" key="1">
    <source>
        <dbReference type="ARBA" id="ARBA00038494"/>
    </source>
</evidence>
<dbReference type="OrthoDB" id="9815923at2"/>
<reference evidence="3 4" key="1">
    <citation type="submission" date="2013-09" db="EMBL/GenBank/DDBJ databases">
        <title>Genome sequencing of Arenimonas malthae.</title>
        <authorList>
            <person name="Chen F."/>
            <person name="Wang G."/>
        </authorList>
    </citation>
    <scope>NUCLEOTIDE SEQUENCE [LARGE SCALE GENOMIC DNA]</scope>
    <source>
        <strain evidence="3 4">CC-JY-1</strain>
    </source>
</reference>
<dbReference type="Gene3D" id="3.90.550.10">
    <property type="entry name" value="Spore Coat Polysaccharide Biosynthesis Protein SpsA, Chain A"/>
    <property type="match status" value="1"/>
</dbReference>
<dbReference type="CDD" id="cd02511">
    <property type="entry name" value="Beta4Glucosyltransferase"/>
    <property type="match status" value="1"/>
</dbReference>
<dbReference type="eggNOG" id="COG0463">
    <property type="taxonomic scope" value="Bacteria"/>
</dbReference>
<dbReference type="PANTHER" id="PTHR43630:SF2">
    <property type="entry name" value="GLYCOSYLTRANSFERASE"/>
    <property type="match status" value="1"/>
</dbReference>
<proteinExistence type="inferred from homology"/>
<dbReference type="STRING" id="1384054.N790_04985"/>
<dbReference type="PATRIC" id="fig|1384054.3.peg.877"/>
<name>A0A091BDP8_9GAMM</name>
<dbReference type="EMBL" id="AVCH01000084">
    <property type="protein sequence ID" value="KFN50818.1"/>
    <property type="molecule type" value="Genomic_DNA"/>
</dbReference>
<comment type="caution">
    <text evidence="3">The sequence shown here is derived from an EMBL/GenBank/DDBJ whole genome shotgun (WGS) entry which is preliminary data.</text>
</comment>
<dbReference type="Pfam" id="PF00535">
    <property type="entry name" value="Glycos_transf_2"/>
    <property type="match status" value="1"/>
</dbReference>
<keyword evidence="4" id="KW-1185">Reference proteome</keyword>
<dbReference type="SUPFAM" id="SSF53448">
    <property type="entry name" value="Nucleotide-diphospho-sugar transferases"/>
    <property type="match status" value="1"/>
</dbReference>